<dbReference type="InterPro" id="IPR009057">
    <property type="entry name" value="Homeodomain-like_sf"/>
</dbReference>
<dbReference type="PROSITE" id="PS50977">
    <property type="entry name" value="HTH_TETR_2"/>
    <property type="match status" value="1"/>
</dbReference>
<feature type="DNA-binding region" description="H-T-H motif" evidence="3">
    <location>
        <begin position="37"/>
        <end position="56"/>
    </location>
</feature>
<dbReference type="Gene3D" id="1.10.10.60">
    <property type="entry name" value="Homeodomain-like"/>
    <property type="match status" value="1"/>
</dbReference>
<evidence type="ECO:0000259" key="4">
    <source>
        <dbReference type="PROSITE" id="PS50977"/>
    </source>
</evidence>
<dbReference type="InterPro" id="IPR050624">
    <property type="entry name" value="HTH-type_Tx_Regulator"/>
</dbReference>
<dbReference type="Gene3D" id="1.10.357.10">
    <property type="entry name" value="Tetracycline Repressor, domain 2"/>
    <property type="match status" value="1"/>
</dbReference>
<dbReference type="STRING" id="1413211.U473_09940"/>
<feature type="domain" description="HTH tetR-type" evidence="4">
    <location>
        <begin position="14"/>
        <end position="74"/>
    </location>
</feature>
<dbReference type="AlphaFoldDB" id="A0A135L5V1"/>
<evidence type="ECO:0000313" key="6">
    <source>
        <dbReference type="Proteomes" id="UP000070352"/>
    </source>
</evidence>
<evidence type="ECO:0000313" key="5">
    <source>
        <dbReference type="EMBL" id="KXG44289.1"/>
    </source>
</evidence>
<dbReference type="PROSITE" id="PS01081">
    <property type="entry name" value="HTH_TETR_1"/>
    <property type="match status" value="1"/>
</dbReference>
<keyword evidence="1" id="KW-0678">Repressor</keyword>
<dbReference type="SUPFAM" id="SSF48498">
    <property type="entry name" value="Tetracyclin repressor-like, C-terminal domain"/>
    <property type="match status" value="1"/>
</dbReference>
<comment type="caution">
    <text evidence="5">The sequence shown here is derived from an EMBL/GenBank/DDBJ whole genome shotgun (WGS) entry which is preliminary data.</text>
</comment>
<proteinExistence type="predicted"/>
<dbReference type="PANTHER" id="PTHR43479">
    <property type="entry name" value="ACREF/ENVCD OPERON REPRESSOR-RELATED"/>
    <property type="match status" value="1"/>
</dbReference>
<reference evidence="5 6" key="1">
    <citation type="submission" date="2016-02" db="EMBL/GenBank/DDBJ databases">
        <title>Draft Genome for Tepidibacillus decaturensis nov. sp. Strain Z9, an Anaerobic, Moderately Thermophilic and Heterotrophic Bacterium from Deep Subsurface of the Illinois Basin, USA.</title>
        <authorList>
            <person name="Dong Y."/>
            <person name="Chang J.Y."/>
            <person name="Sanford R."/>
            <person name="Fouke B.W."/>
        </authorList>
    </citation>
    <scope>NUCLEOTIDE SEQUENCE [LARGE SCALE GENOMIC DNA]</scope>
    <source>
        <strain evidence="5 6">Z9</strain>
    </source>
</reference>
<keyword evidence="6" id="KW-1185">Reference proteome</keyword>
<keyword evidence="2 3" id="KW-0238">DNA-binding</keyword>
<accession>A0A135L5V1</accession>
<dbReference type="InterPro" id="IPR001647">
    <property type="entry name" value="HTH_TetR"/>
</dbReference>
<protein>
    <submittedName>
        <fullName evidence="5">TetR family transcriptional regulator</fullName>
    </submittedName>
</protein>
<dbReference type="InterPro" id="IPR023772">
    <property type="entry name" value="DNA-bd_HTH_TetR-type_CS"/>
</dbReference>
<evidence type="ECO:0000256" key="2">
    <source>
        <dbReference type="ARBA" id="ARBA00023125"/>
    </source>
</evidence>
<dbReference type="Pfam" id="PF00440">
    <property type="entry name" value="TetR_N"/>
    <property type="match status" value="1"/>
</dbReference>
<dbReference type="RefSeq" id="WP_068725841.1">
    <property type="nucleotide sequence ID" value="NZ_LSKU01000001.1"/>
</dbReference>
<evidence type="ECO:0000256" key="3">
    <source>
        <dbReference type="PROSITE-ProRule" id="PRU00335"/>
    </source>
</evidence>
<dbReference type="PRINTS" id="PR00455">
    <property type="entry name" value="HTHTETR"/>
</dbReference>
<dbReference type="Proteomes" id="UP000070352">
    <property type="component" value="Unassembled WGS sequence"/>
</dbReference>
<name>A0A135L5V1_9BACI</name>
<evidence type="ECO:0000256" key="1">
    <source>
        <dbReference type="ARBA" id="ARBA00022491"/>
    </source>
</evidence>
<sequence>MAYQKTEKVKKKIENKKESIIKVAKEVLANESYSAISIKSIAKKAGIATGTFYLYFSNKEKLVETIVDEMYAKLLDSIKKERAKHEQVIDKLQASMEATIRLFAKEQHLAKILLVQIPSFNHAFNRKLDEIEKELIKLTLADLKELTDQGMLPKQDIQISAMAFVGSFRQVMISWLREGEPKNIEEAYQTLIQYNLRGLGKS</sequence>
<dbReference type="GO" id="GO:0003677">
    <property type="term" value="F:DNA binding"/>
    <property type="evidence" value="ECO:0007669"/>
    <property type="project" value="UniProtKB-UniRule"/>
</dbReference>
<dbReference type="SUPFAM" id="SSF46689">
    <property type="entry name" value="Homeodomain-like"/>
    <property type="match status" value="1"/>
</dbReference>
<dbReference type="PANTHER" id="PTHR43479:SF11">
    <property type="entry name" value="ACREF_ENVCD OPERON REPRESSOR-RELATED"/>
    <property type="match status" value="1"/>
</dbReference>
<dbReference type="InterPro" id="IPR036271">
    <property type="entry name" value="Tet_transcr_reg_TetR-rel_C_sf"/>
</dbReference>
<organism evidence="5 6">
    <name type="scientific">Tepidibacillus decaturensis</name>
    <dbReference type="NCBI Taxonomy" id="1413211"/>
    <lineage>
        <taxon>Bacteria</taxon>
        <taxon>Bacillati</taxon>
        <taxon>Bacillota</taxon>
        <taxon>Bacilli</taxon>
        <taxon>Bacillales</taxon>
        <taxon>Bacillaceae</taxon>
        <taxon>Tepidibacillus</taxon>
    </lineage>
</organism>
<dbReference type="EMBL" id="LSKU01000001">
    <property type="protein sequence ID" value="KXG44289.1"/>
    <property type="molecule type" value="Genomic_DNA"/>
</dbReference>
<gene>
    <name evidence="5" type="ORF">U473_09940</name>
</gene>
<dbReference type="OrthoDB" id="9812484at2"/>